<dbReference type="InterPro" id="IPR019194">
    <property type="entry name" value="Tscrpt_elong_fac_Eaf_N"/>
</dbReference>
<feature type="compositionally biased region" description="Polar residues" evidence="1">
    <location>
        <begin position="205"/>
        <end position="220"/>
    </location>
</feature>
<feature type="compositionally biased region" description="Basic and acidic residues" evidence="1">
    <location>
        <begin position="131"/>
        <end position="144"/>
    </location>
</feature>
<comment type="caution">
    <text evidence="3">The sequence shown here is derived from an EMBL/GenBank/DDBJ whole genome shotgun (WGS) entry which is preliminary data.</text>
</comment>
<feature type="domain" description="Transcription elongation factor Eaf N-terminal" evidence="2">
    <location>
        <begin position="22"/>
        <end position="114"/>
    </location>
</feature>
<evidence type="ECO:0000313" key="4">
    <source>
        <dbReference type="Proteomes" id="UP001341245"/>
    </source>
</evidence>
<feature type="compositionally biased region" description="Low complexity" evidence="1">
    <location>
        <begin position="186"/>
        <end position="204"/>
    </location>
</feature>
<evidence type="ECO:0000259" key="2">
    <source>
        <dbReference type="Pfam" id="PF09816"/>
    </source>
</evidence>
<name>A0ABR0TFL6_AURPU</name>
<gene>
    <name evidence="3" type="ORF">QM012_001073</name>
</gene>
<keyword evidence="4" id="KW-1185">Reference proteome</keyword>
<dbReference type="Proteomes" id="UP001341245">
    <property type="component" value="Unassembled WGS sequence"/>
</dbReference>
<dbReference type="EMBL" id="JASGXD010000010">
    <property type="protein sequence ID" value="KAK6003228.1"/>
    <property type="molecule type" value="Genomic_DNA"/>
</dbReference>
<feature type="region of interest" description="Disordered" evidence="1">
    <location>
        <begin position="131"/>
        <end position="462"/>
    </location>
</feature>
<proteinExistence type="predicted"/>
<reference evidence="3 4" key="1">
    <citation type="submission" date="2023-11" db="EMBL/GenBank/DDBJ databases">
        <title>Draft genome sequence and annotation of the polyextremotolerant black yeast-like fungus Aureobasidium pullulans NRRL 62042.</title>
        <authorList>
            <person name="Dielentheis-Frenken M.R.E."/>
            <person name="Wibberg D."/>
            <person name="Blank L.M."/>
            <person name="Tiso T."/>
        </authorList>
    </citation>
    <scope>NUCLEOTIDE SEQUENCE [LARGE SCALE GENOMIC DNA]</scope>
    <source>
        <strain evidence="3 4">NRRL 62042</strain>
    </source>
</reference>
<protein>
    <recommendedName>
        <fullName evidence="2">Transcription elongation factor Eaf N-terminal domain-containing protein</fullName>
    </recommendedName>
</protein>
<feature type="compositionally biased region" description="Acidic residues" evidence="1">
    <location>
        <begin position="293"/>
        <end position="310"/>
    </location>
</feature>
<evidence type="ECO:0000313" key="3">
    <source>
        <dbReference type="EMBL" id="KAK6003228.1"/>
    </source>
</evidence>
<evidence type="ECO:0000256" key="1">
    <source>
        <dbReference type="SAM" id="MobiDB-lite"/>
    </source>
</evidence>
<accession>A0ABR0TFL6</accession>
<feature type="compositionally biased region" description="Low complexity" evidence="1">
    <location>
        <begin position="158"/>
        <end position="168"/>
    </location>
</feature>
<sequence length="462" mass="50093">MAAAVSPRPSTAFDLRNTVPYTIRLGRQLSSCSSIQYNHKPDLSDPDNAESSITHAAEDGRVSLSLKDGTDEYKYTGTRHHDDDEYLLLLDEDGKDFVLEKVASSYALNLSRAPWESNLKVLADRYPQLRSTEDDHDHDHHGDDFGNSDDNDGGVSLDPADADAANPFDFRHYLDVEDSPSPHLPPLKAAAAATPAASQTSTRTNTPITKSVRKQTSAFAPQTAKLPPKPRTKPAPSEIEKASKNVARSPSPGTHSHHKAKVQVPAVRLDRRASTRVALPSKPPSKKRALEELSLDDDEDDGDLILEGDEPEHMSYHSNNSKSSLGLALTNGLGEGPRSLRSAASSPAGSHINSPAPQRQSPLVEHRQRNHDEDELVMDPDEEADEYDNVESDADEDGDVDALQLPSPAQAHRPSISGPTVSGDDDYDLEKQMLLELEGGLDDYAASGQPGGADSDEESEEE</sequence>
<organism evidence="3 4">
    <name type="scientific">Aureobasidium pullulans</name>
    <name type="common">Black yeast</name>
    <name type="synonym">Pullularia pullulans</name>
    <dbReference type="NCBI Taxonomy" id="5580"/>
    <lineage>
        <taxon>Eukaryota</taxon>
        <taxon>Fungi</taxon>
        <taxon>Dikarya</taxon>
        <taxon>Ascomycota</taxon>
        <taxon>Pezizomycotina</taxon>
        <taxon>Dothideomycetes</taxon>
        <taxon>Dothideomycetidae</taxon>
        <taxon>Dothideales</taxon>
        <taxon>Saccotheciaceae</taxon>
        <taxon>Aureobasidium</taxon>
    </lineage>
</organism>
<feature type="compositionally biased region" description="Acidic residues" evidence="1">
    <location>
        <begin position="373"/>
        <end position="400"/>
    </location>
</feature>
<feature type="compositionally biased region" description="Polar residues" evidence="1">
    <location>
        <begin position="351"/>
        <end position="361"/>
    </location>
</feature>
<dbReference type="Pfam" id="PF09816">
    <property type="entry name" value="EAF"/>
    <property type="match status" value="1"/>
</dbReference>
<feature type="compositionally biased region" description="Low complexity" evidence="1">
    <location>
        <begin position="336"/>
        <end position="350"/>
    </location>
</feature>